<dbReference type="PANTHER" id="PTHR18964:SF149">
    <property type="entry name" value="BIFUNCTIONAL UDP-N-ACETYLGLUCOSAMINE 2-EPIMERASE_N-ACETYLMANNOSAMINE KINASE"/>
    <property type="match status" value="1"/>
</dbReference>
<dbReference type="InterPro" id="IPR049874">
    <property type="entry name" value="ROK_cs"/>
</dbReference>
<keyword evidence="4" id="KW-0808">Transferase</keyword>
<dbReference type="GO" id="GO:0005524">
    <property type="term" value="F:ATP binding"/>
    <property type="evidence" value="ECO:0007669"/>
    <property type="project" value="UniProtKB-KW"/>
</dbReference>
<evidence type="ECO:0000256" key="4">
    <source>
        <dbReference type="ARBA" id="ARBA00022679"/>
    </source>
</evidence>
<keyword evidence="6" id="KW-0418">Kinase</keyword>
<dbReference type="Pfam" id="PF00480">
    <property type="entry name" value="ROK"/>
    <property type="match status" value="1"/>
</dbReference>
<dbReference type="NCBIfam" id="TIGR00744">
    <property type="entry name" value="ROK_glcA_fam"/>
    <property type="match status" value="1"/>
</dbReference>
<protein>
    <recommendedName>
        <fullName evidence="3">Glucokinase</fullName>
        <ecNumber evidence="2">2.7.1.2</ecNumber>
    </recommendedName>
    <alternativeName>
        <fullName evidence="8">Glucose kinase</fullName>
    </alternativeName>
</protein>
<evidence type="ECO:0000313" key="10">
    <source>
        <dbReference type="Proteomes" id="UP000391919"/>
    </source>
</evidence>
<dbReference type="GO" id="GO:0004340">
    <property type="term" value="F:glucokinase activity"/>
    <property type="evidence" value="ECO:0007669"/>
    <property type="project" value="UniProtKB-EC"/>
</dbReference>
<evidence type="ECO:0000256" key="1">
    <source>
        <dbReference type="ARBA" id="ARBA00006479"/>
    </source>
</evidence>
<dbReference type="Proteomes" id="UP000391919">
    <property type="component" value="Unassembled WGS sequence"/>
</dbReference>
<dbReference type="RefSeq" id="WP_151679852.1">
    <property type="nucleotide sequence ID" value="NZ_BKZQ01000049.1"/>
</dbReference>
<accession>A0A5J4JLN0</accession>
<dbReference type="PROSITE" id="PS01125">
    <property type="entry name" value="ROK"/>
    <property type="match status" value="1"/>
</dbReference>
<comment type="caution">
    <text evidence="9">The sequence shown here is derived from an EMBL/GenBank/DDBJ whole genome shotgun (WGS) entry which is preliminary data.</text>
</comment>
<keyword evidence="7" id="KW-0067">ATP-binding</keyword>
<keyword evidence="5" id="KW-0547">Nucleotide-binding</keyword>
<evidence type="ECO:0000256" key="6">
    <source>
        <dbReference type="ARBA" id="ARBA00022777"/>
    </source>
</evidence>
<dbReference type="InterPro" id="IPR004654">
    <property type="entry name" value="ROK_glcA"/>
</dbReference>
<dbReference type="GO" id="GO:0005737">
    <property type="term" value="C:cytoplasm"/>
    <property type="evidence" value="ECO:0007669"/>
    <property type="project" value="InterPro"/>
</dbReference>
<dbReference type="AlphaFoldDB" id="A0A5J4JLN0"/>
<dbReference type="InterPro" id="IPR000600">
    <property type="entry name" value="ROK"/>
</dbReference>
<dbReference type="EMBL" id="BKZQ01000049">
    <property type="protein sequence ID" value="GER71468.1"/>
    <property type="molecule type" value="Genomic_DNA"/>
</dbReference>
<dbReference type="GO" id="GO:0006096">
    <property type="term" value="P:glycolytic process"/>
    <property type="evidence" value="ECO:0007669"/>
    <property type="project" value="InterPro"/>
</dbReference>
<evidence type="ECO:0000256" key="3">
    <source>
        <dbReference type="ARBA" id="ARBA00014701"/>
    </source>
</evidence>
<evidence type="ECO:0000256" key="2">
    <source>
        <dbReference type="ARBA" id="ARBA00012323"/>
    </source>
</evidence>
<evidence type="ECO:0000313" key="9">
    <source>
        <dbReference type="EMBL" id="GER71468.1"/>
    </source>
</evidence>
<dbReference type="PANTHER" id="PTHR18964">
    <property type="entry name" value="ROK (REPRESSOR, ORF, KINASE) FAMILY"/>
    <property type="match status" value="1"/>
</dbReference>
<organism evidence="9 10">
    <name type="scientific">Weizmannia acidilactici</name>
    <dbReference type="NCBI Taxonomy" id="2607726"/>
    <lineage>
        <taxon>Bacteria</taxon>
        <taxon>Bacillati</taxon>
        <taxon>Bacillota</taxon>
        <taxon>Bacilli</taxon>
        <taxon>Bacillales</taxon>
        <taxon>Bacillaceae</taxon>
        <taxon>Heyndrickxia</taxon>
    </lineage>
</organism>
<evidence type="ECO:0000256" key="8">
    <source>
        <dbReference type="ARBA" id="ARBA00032386"/>
    </source>
</evidence>
<sequence length="322" mass="33218">MAEKWVTGVDLGGTTTKLAFLNEKGDIFHRWEIPTDTSEKGKAILPNIAKSIDGQLAALHWDKKDIAGIGIGVPGPVDMEAGVIYESVNIGWVQNYPVVDTLQQLTGLKVVIDNDANVAALGEMWKGAGEGSDDMVFVTLGTGVGGGIITGGDIVHGVKGAAGEIGHITVIPDGGAPCNCGKTGCLETVASATGVVRTAKKKIAAYSSPSTLKDLYSQAGSVTSKDVFDLAAAGDALANEVVDETAKYLGLALANVANTFNPEKIILGGGVSKAGDTLLNPLRTYFSKYAFTTVGKSTKLKLATLGNDAGVIGAAWLVLNKN</sequence>
<evidence type="ECO:0000256" key="7">
    <source>
        <dbReference type="ARBA" id="ARBA00022840"/>
    </source>
</evidence>
<keyword evidence="10" id="KW-1185">Reference proteome</keyword>
<evidence type="ECO:0000256" key="5">
    <source>
        <dbReference type="ARBA" id="ARBA00022741"/>
    </source>
</evidence>
<gene>
    <name evidence="9" type="ORF">BpJC7_27710</name>
</gene>
<dbReference type="InterPro" id="IPR043129">
    <property type="entry name" value="ATPase_NBD"/>
</dbReference>
<reference evidence="9 10" key="1">
    <citation type="submission" date="2019-09" db="EMBL/GenBank/DDBJ databases">
        <title>Draft genome sequence of Bacillus sp. JC-7.</title>
        <authorList>
            <person name="Tanaka N."/>
            <person name="Shiwa Y."/>
            <person name="Fujita N."/>
            <person name="Tanasupawat S."/>
        </authorList>
    </citation>
    <scope>NUCLEOTIDE SEQUENCE [LARGE SCALE GENOMIC DNA]</scope>
    <source>
        <strain evidence="9 10">JC-7</strain>
    </source>
</reference>
<proteinExistence type="inferred from homology"/>
<dbReference type="EC" id="2.7.1.2" evidence="2"/>
<comment type="similarity">
    <text evidence="1">Belongs to the ROK (NagC/XylR) family.</text>
</comment>
<name>A0A5J4JLN0_9BACI</name>
<dbReference type="SUPFAM" id="SSF53067">
    <property type="entry name" value="Actin-like ATPase domain"/>
    <property type="match status" value="1"/>
</dbReference>
<dbReference type="Gene3D" id="3.30.420.40">
    <property type="match status" value="2"/>
</dbReference>